<feature type="compositionally biased region" description="Basic and acidic residues" evidence="3">
    <location>
        <begin position="187"/>
        <end position="200"/>
    </location>
</feature>
<evidence type="ECO:0000256" key="1">
    <source>
        <dbReference type="ARBA" id="ARBA00022741"/>
    </source>
</evidence>
<gene>
    <name evidence="4" type="ORF">ZEAMMB73_Zm00001d037700</name>
</gene>
<sequence length="475" mass="52874">MKDYYNICAFISCILTITLDRNFQVNDGFPFSIALSWNGDSQNTPQQTLVFPKGNAIPSTKVLTFFKSSTFEVDVLYVDPNGLQIPQKISTYTIGPFQTSKGEKAKLKVKVRLNIHGTVTVDSAIMLEDDVEVPVSSANEAPNDTMKMDTDDAPSDPAVASDVNMQEPKSADTAEAAHAAENGPQDTEEKSVPMETDAKVEPSKKKVKKITVPVHELVYGALAAADLQKAVEKEYEMALQDRVMEETKEKKNAVEAYVYDMRNKLYDKYSDFVTSEDKEGLIAKLQEVEDWLYEDGEDETKGVYIAKLEELKKVGDPIELRFKEWEIRSSAVSQLVYCINSFREAAQSTDQKFEHIDMSEKRKVINECSEAETWLIEKKQQQDALPKHANSVLLAADLKKKAETLDRFCKPIMTKPKPAPKPQTPPVAENQAPEPQTPEQQQSGGESTASEGAAEEPRAEQMETDKPEGATDPSA</sequence>
<feature type="region of interest" description="Disordered" evidence="3">
    <location>
        <begin position="411"/>
        <end position="475"/>
    </location>
</feature>
<dbReference type="InterPro" id="IPR029048">
    <property type="entry name" value="HSP70_C_sf"/>
</dbReference>
<protein>
    <submittedName>
        <fullName evidence="4">Heat shock protein 4</fullName>
    </submittedName>
</protein>
<evidence type="ECO:0000313" key="4">
    <source>
        <dbReference type="EMBL" id="AQK84620.1"/>
    </source>
</evidence>
<reference evidence="4" key="1">
    <citation type="submission" date="2015-12" db="EMBL/GenBank/DDBJ databases">
        <title>Update maize B73 reference genome by single molecule sequencing technologies.</title>
        <authorList>
            <consortium name="Maize Genome Sequencing Project"/>
            <person name="Ware D."/>
        </authorList>
    </citation>
    <scope>NUCLEOTIDE SEQUENCE</scope>
    <source>
        <tissue evidence="4">Seedling</tissue>
    </source>
</reference>
<accession>A0A1D6LZY3</accession>
<keyword evidence="4" id="KW-0346">Stress response</keyword>
<dbReference type="Gene3D" id="2.60.34.10">
    <property type="entry name" value="Substrate Binding Domain Of DNAk, Chain A, domain 1"/>
    <property type="match status" value="1"/>
</dbReference>
<dbReference type="InterPro" id="IPR029047">
    <property type="entry name" value="HSP70_peptide-bd_sf"/>
</dbReference>
<feature type="region of interest" description="Disordered" evidence="3">
    <location>
        <begin position="135"/>
        <end position="200"/>
    </location>
</feature>
<dbReference type="PANTHER" id="PTHR45639">
    <property type="entry name" value="HSC70CB, ISOFORM G-RELATED"/>
    <property type="match status" value="1"/>
</dbReference>
<dbReference type="EMBL" id="CM000782">
    <property type="protein sequence ID" value="AQK84632.1"/>
    <property type="molecule type" value="Genomic_DNA"/>
</dbReference>
<dbReference type="SUPFAM" id="SSF100934">
    <property type="entry name" value="Heat shock protein 70kD (HSP70), C-terminal subdomain"/>
    <property type="match status" value="2"/>
</dbReference>
<dbReference type="GO" id="GO:0005524">
    <property type="term" value="F:ATP binding"/>
    <property type="evidence" value="ECO:0007669"/>
    <property type="project" value="UniProtKB-KW"/>
</dbReference>
<dbReference type="AlphaFoldDB" id="A0A1D6LZY3"/>
<dbReference type="SUPFAM" id="SSF100920">
    <property type="entry name" value="Heat shock protein 70kD (HSP70), peptide-binding domain"/>
    <property type="match status" value="1"/>
</dbReference>
<organism evidence="4">
    <name type="scientific">Zea mays</name>
    <name type="common">Maize</name>
    <dbReference type="NCBI Taxonomy" id="4577"/>
    <lineage>
        <taxon>Eukaryota</taxon>
        <taxon>Viridiplantae</taxon>
        <taxon>Streptophyta</taxon>
        <taxon>Embryophyta</taxon>
        <taxon>Tracheophyta</taxon>
        <taxon>Spermatophyta</taxon>
        <taxon>Magnoliopsida</taxon>
        <taxon>Liliopsida</taxon>
        <taxon>Poales</taxon>
        <taxon>Poaceae</taxon>
        <taxon>PACMAD clade</taxon>
        <taxon>Panicoideae</taxon>
        <taxon>Andropogonodae</taxon>
        <taxon>Andropogoneae</taxon>
        <taxon>Tripsacinae</taxon>
        <taxon>Zea</taxon>
    </lineage>
</organism>
<keyword evidence="1" id="KW-0547">Nucleotide-binding</keyword>
<evidence type="ECO:0000256" key="2">
    <source>
        <dbReference type="ARBA" id="ARBA00022840"/>
    </source>
</evidence>
<dbReference type="InterPro" id="IPR013126">
    <property type="entry name" value="Hsp_70_fam"/>
</dbReference>
<feature type="compositionally biased region" description="Basic and acidic residues" evidence="3">
    <location>
        <begin position="455"/>
        <end position="469"/>
    </location>
</feature>
<keyword evidence="2" id="KW-0067">ATP-binding</keyword>
<dbReference type="EMBL" id="CM000782">
    <property type="protein sequence ID" value="AQK84620.1"/>
    <property type="molecule type" value="Genomic_DNA"/>
</dbReference>
<dbReference type="Gene3D" id="1.20.1270.10">
    <property type="match status" value="2"/>
</dbReference>
<dbReference type="Pfam" id="PF00012">
    <property type="entry name" value="HSP70"/>
    <property type="match status" value="1"/>
</dbReference>
<feature type="compositionally biased region" description="Low complexity" evidence="3">
    <location>
        <begin position="429"/>
        <end position="452"/>
    </location>
</feature>
<name>A0A1D6LZY3_MAIZE</name>
<proteinExistence type="predicted"/>
<dbReference type="FunFam" id="1.20.1270.10:FF:000002">
    <property type="entry name" value="Heat shock 70 kDa protein 4"/>
    <property type="match status" value="1"/>
</dbReference>
<dbReference type="FunFam" id="1.20.1270.10:FF:000043">
    <property type="entry name" value="Heat shock 70 kDa protein 15-like"/>
    <property type="match status" value="1"/>
</dbReference>
<dbReference type="PANTHER" id="PTHR45639:SF4">
    <property type="entry name" value="HSC70CB, ISOFORM G"/>
    <property type="match status" value="1"/>
</dbReference>
<feature type="compositionally biased region" description="Low complexity" evidence="3">
    <location>
        <begin position="171"/>
        <end position="180"/>
    </location>
</feature>
<dbReference type="GO" id="GO:0140662">
    <property type="term" value="F:ATP-dependent protein folding chaperone"/>
    <property type="evidence" value="ECO:0007669"/>
    <property type="project" value="InterPro"/>
</dbReference>
<evidence type="ECO:0000256" key="3">
    <source>
        <dbReference type="SAM" id="MobiDB-lite"/>
    </source>
</evidence>
<dbReference type="FunFam" id="2.60.34.10:FF:000018">
    <property type="entry name" value="Heat shock 70 kDa protein 4L"/>
    <property type="match status" value="1"/>
</dbReference>